<dbReference type="Gene3D" id="2.60.120.650">
    <property type="entry name" value="Cupin"/>
    <property type="match status" value="1"/>
</dbReference>
<dbReference type="PROSITE" id="PS51184">
    <property type="entry name" value="JMJC"/>
    <property type="match status" value="1"/>
</dbReference>
<evidence type="ECO:0000256" key="2">
    <source>
        <dbReference type="ARBA" id="ARBA00022723"/>
    </source>
</evidence>
<dbReference type="InterPro" id="IPR046799">
    <property type="entry name" value="ROXA-like_wH"/>
</dbReference>
<sequence length="391" mass="44140">MNATPLQPLTMLGDIPVEQFLSEYWQKKPLLVRNAFPGFRSPLSPEELAGLAMEEAVESRLVLEHGEDGPWQLKNGPFTEEEFLQTPESHWTLLVQAVDQWVPEIAQLLEPFRFLPSWRLDDIMISYASDKGSVGPHFDFYDVFLLQAEGKRRWQVGRLVDADSPRVEGTPLNILREFEPLQDWALEPGDMLYLPPQVSHWGTAVGPCTTISVGFRAPSAKMLLEDLSGDLAQQIPDSTRFTDAAIDPKQAQGEILPDAVSQVRNLIIRQMDNPAFISRWFGELMTEVKYPEVVAAEAGLAENWREQVAEHPLVLNSSSRCAFTREPGFLFVDGDSYPAPVDFCEVFCAGQLIDRDTLEKWPFLMEANGLVDQLVNHGALHFPIDDEYQEE</sequence>
<evidence type="ECO:0000259" key="6">
    <source>
        <dbReference type="PROSITE" id="PS51184"/>
    </source>
</evidence>
<keyword evidence="4" id="KW-0560">Oxidoreductase</keyword>
<gene>
    <name evidence="7" type="ORF">MNKW57_25250</name>
</gene>
<keyword evidence="2" id="KW-0479">Metal-binding</keyword>
<dbReference type="Proteomes" id="UP001224392">
    <property type="component" value="Unassembled WGS sequence"/>
</dbReference>
<dbReference type="Pfam" id="PF20514">
    <property type="entry name" value="WHD_ROXA"/>
    <property type="match status" value="1"/>
</dbReference>
<evidence type="ECO:0000313" key="8">
    <source>
        <dbReference type="Proteomes" id="UP001224392"/>
    </source>
</evidence>
<evidence type="ECO:0000313" key="7">
    <source>
        <dbReference type="EMBL" id="GMG88204.1"/>
    </source>
</evidence>
<accession>A0ABQ6M1P4</accession>
<dbReference type="RefSeq" id="WP_285764815.1">
    <property type="nucleotide sequence ID" value="NZ_BSYJ01000005.1"/>
</dbReference>
<keyword evidence="3" id="KW-0223">Dioxygenase</keyword>
<keyword evidence="8" id="KW-1185">Reference proteome</keyword>
<dbReference type="Gene3D" id="3.40.366.30">
    <property type="entry name" value="50S ribosomal protein L16 arginine hydroxylase, Chain A, Domain 2"/>
    <property type="match status" value="1"/>
</dbReference>
<evidence type="ECO:0000256" key="4">
    <source>
        <dbReference type="ARBA" id="ARBA00023002"/>
    </source>
</evidence>
<proteinExistence type="predicted"/>
<dbReference type="PANTHER" id="PTHR13096:SF8">
    <property type="entry name" value="RIBOSOMAL OXYGENASE 1"/>
    <property type="match status" value="1"/>
</dbReference>
<dbReference type="Pfam" id="PF08007">
    <property type="entry name" value="JmjC_2"/>
    <property type="match status" value="1"/>
</dbReference>
<dbReference type="PANTHER" id="PTHR13096">
    <property type="entry name" value="MINA53 MYC INDUCED NUCLEAR ANTIGEN"/>
    <property type="match status" value="1"/>
</dbReference>
<dbReference type="InterPro" id="IPR039994">
    <property type="entry name" value="NO66-like"/>
</dbReference>
<reference evidence="7 8" key="1">
    <citation type="submission" date="2023-04" db="EMBL/GenBank/DDBJ databases">
        <title>Marinobulbifer ophiurae gen. nov., sp. Nov., isolate from tissue of brittle star Ophioplocus japonicus.</title>
        <authorList>
            <person name="Kawano K."/>
            <person name="Sawayama S."/>
            <person name="Nakagawa S."/>
        </authorList>
    </citation>
    <scope>NUCLEOTIDE SEQUENCE [LARGE SCALE GENOMIC DNA]</scope>
    <source>
        <strain evidence="7 8">NKW57</strain>
    </source>
</reference>
<organism evidence="7 8">
    <name type="scientific">Biformimicrobium ophioploci</name>
    <dbReference type="NCBI Taxonomy" id="3036711"/>
    <lineage>
        <taxon>Bacteria</taxon>
        <taxon>Pseudomonadati</taxon>
        <taxon>Pseudomonadota</taxon>
        <taxon>Gammaproteobacteria</taxon>
        <taxon>Cellvibrionales</taxon>
        <taxon>Microbulbiferaceae</taxon>
        <taxon>Biformimicrobium</taxon>
    </lineage>
</organism>
<evidence type="ECO:0000256" key="5">
    <source>
        <dbReference type="ARBA" id="ARBA00023004"/>
    </source>
</evidence>
<comment type="caution">
    <text evidence="7">The sequence shown here is derived from an EMBL/GenBank/DDBJ whole genome shotgun (WGS) entry which is preliminary data.</text>
</comment>
<dbReference type="SMART" id="SM00558">
    <property type="entry name" value="JmjC"/>
    <property type="match status" value="1"/>
</dbReference>
<dbReference type="EMBL" id="BSYJ01000005">
    <property type="protein sequence ID" value="GMG88204.1"/>
    <property type="molecule type" value="Genomic_DNA"/>
</dbReference>
<evidence type="ECO:0000256" key="3">
    <source>
        <dbReference type="ARBA" id="ARBA00022964"/>
    </source>
</evidence>
<keyword evidence="5" id="KW-0408">Iron</keyword>
<protein>
    <submittedName>
        <fullName evidence="7">Cupin domain-containing protein</fullName>
    </submittedName>
</protein>
<name>A0ABQ6M1P4_9GAMM</name>
<dbReference type="SUPFAM" id="SSF51197">
    <property type="entry name" value="Clavaminate synthase-like"/>
    <property type="match status" value="1"/>
</dbReference>
<evidence type="ECO:0000256" key="1">
    <source>
        <dbReference type="ARBA" id="ARBA00001954"/>
    </source>
</evidence>
<feature type="domain" description="JmjC" evidence="6">
    <location>
        <begin position="104"/>
        <end position="232"/>
    </location>
</feature>
<comment type="cofactor">
    <cofactor evidence="1">
        <name>Fe(2+)</name>
        <dbReference type="ChEBI" id="CHEBI:29033"/>
    </cofactor>
</comment>
<dbReference type="InterPro" id="IPR003347">
    <property type="entry name" value="JmjC_dom"/>
</dbReference>